<protein>
    <recommendedName>
        <fullName evidence="5">Putative 3-methyladenine DNA glycosylase</fullName>
        <ecNumber evidence="5">3.2.2.-</ecNumber>
    </recommendedName>
</protein>
<keyword evidence="4 5" id="KW-0234">DNA repair</keyword>
<evidence type="ECO:0000256" key="5">
    <source>
        <dbReference type="HAMAP-Rule" id="MF_00527"/>
    </source>
</evidence>
<dbReference type="SUPFAM" id="SSF50486">
    <property type="entry name" value="FMT C-terminal domain-like"/>
    <property type="match status" value="1"/>
</dbReference>
<gene>
    <name evidence="6" type="ORF">N1496_07090</name>
</gene>
<name>A0ABY9LFZ1_9STRE</name>
<dbReference type="RefSeq" id="WP_018367163.1">
    <property type="nucleotide sequence ID" value="NZ_CP104407.1"/>
</dbReference>
<evidence type="ECO:0000256" key="3">
    <source>
        <dbReference type="ARBA" id="ARBA00022801"/>
    </source>
</evidence>
<evidence type="ECO:0000313" key="6">
    <source>
        <dbReference type="EMBL" id="WMB27816.1"/>
    </source>
</evidence>
<accession>A0ABY9LFZ1</accession>
<evidence type="ECO:0000313" key="7">
    <source>
        <dbReference type="Proteomes" id="UP001238096"/>
    </source>
</evidence>
<dbReference type="Proteomes" id="UP001238096">
    <property type="component" value="Chromosome"/>
</dbReference>
<sequence>MKETFKELLFTDTQASAKELLGMELYLEDVRIGRIVETEAYLGAQDSACHSSQGRRTPKNESMYLPAGHWYVYQIHGHYMLNLVTRDQDIPEAVLIRALEIDSDNPQANGPGKLTRLANITKVFDGQNIESSLLQLRRGPKPKDIGSRARIGVTCRDFWRDVPLCFYVLGNRHVSKIRKKGLLPDKETWKNTLGK</sequence>
<proteinExistence type="inferred from homology"/>
<dbReference type="InterPro" id="IPR011034">
    <property type="entry name" value="Formyl_transferase-like_C_sf"/>
</dbReference>
<dbReference type="NCBIfam" id="TIGR00567">
    <property type="entry name" value="3mg"/>
    <property type="match status" value="1"/>
</dbReference>
<evidence type="ECO:0000256" key="2">
    <source>
        <dbReference type="ARBA" id="ARBA00022763"/>
    </source>
</evidence>
<reference evidence="7" key="1">
    <citation type="submission" date="2022-10" db="EMBL/GenBank/DDBJ databases">
        <title>Streptococcus didelphis as causative of fatal infections in opossums (Didelphis albiventris).</title>
        <authorList>
            <person name="Breyer G.M."/>
            <person name="Da Silva M.E.R.J."/>
            <person name="Siqueira F.M."/>
        </authorList>
    </citation>
    <scope>NUCLEOTIDE SEQUENCE [LARGE SCALE GENOMIC DNA]</scope>
    <source>
        <strain evidence="7">LBVP101/21</strain>
    </source>
</reference>
<dbReference type="CDD" id="cd00540">
    <property type="entry name" value="AAG"/>
    <property type="match status" value="1"/>
</dbReference>
<keyword evidence="3 5" id="KW-0378">Hydrolase</keyword>
<evidence type="ECO:0000256" key="4">
    <source>
        <dbReference type="ARBA" id="ARBA00023204"/>
    </source>
</evidence>
<comment type="similarity">
    <text evidence="1 5">Belongs to the DNA glycosylase MPG family.</text>
</comment>
<dbReference type="EMBL" id="CP110509">
    <property type="protein sequence ID" value="WMB27816.1"/>
    <property type="molecule type" value="Genomic_DNA"/>
</dbReference>
<dbReference type="Gene3D" id="3.10.300.10">
    <property type="entry name" value="Methylpurine-DNA glycosylase (MPG)"/>
    <property type="match status" value="2"/>
</dbReference>
<evidence type="ECO:0000256" key="1">
    <source>
        <dbReference type="ARBA" id="ARBA00009232"/>
    </source>
</evidence>
<dbReference type="Pfam" id="PF02245">
    <property type="entry name" value="Pur_DNA_glyco"/>
    <property type="match status" value="1"/>
</dbReference>
<dbReference type="HAMAP" id="MF_00527">
    <property type="entry name" value="3MGH"/>
    <property type="match status" value="1"/>
</dbReference>
<keyword evidence="7" id="KW-1185">Reference proteome</keyword>
<dbReference type="EC" id="3.2.2.-" evidence="5"/>
<dbReference type="PANTHER" id="PTHR10429:SF0">
    <property type="entry name" value="DNA-3-METHYLADENINE GLYCOSYLASE"/>
    <property type="match status" value="1"/>
</dbReference>
<dbReference type="InterPro" id="IPR036995">
    <property type="entry name" value="MPG_sf"/>
</dbReference>
<dbReference type="PANTHER" id="PTHR10429">
    <property type="entry name" value="DNA-3-METHYLADENINE GLYCOSYLASE"/>
    <property type="match status" value="1"/>
</dbReference>
<keyword evidence="2 5" id="KW-0227">DNA damage</keyword>
<dbReference type="InterPro" id="IPR003180">
    <property type="entry name" value="MPG"/>
</dbReference>
<organism evidence="6 7">
    <name type="scientific">Streptococcus didelphis</name>
    <dbReference type="NCBI Taxonomy" id="102886"/>
    <lineage>
        <taxon>Bacteria</taxon>
        <taxon>Bacillati</taxon>
        <taxon>Bacillota</taxon>
        <taxon>Bacilli</taxon>
        <taxon>Lactobacillales</taxon>
        <taxon>Streptococcaceae</taxon>
        <taxon>Streptococcus</taxon>
    </lineage>
</organism>